<dbReference type="InterPro" id="IPR029185">
    <property type="entry name" value="CDRT4"/>
</dbReference>
<accession>A0A670XW28</accession>
<evidence type="ECO:0000313" key="3">
    <source>
        <dbReference type="Proteomes" id="UP000472273"/>
    </source>
</evidence>
<reference evidence="2" key="2">
    <citation type="submission" date="2025-09" db="UniProtKB">
        <authorList>
            <consortium name="Ensembl"/>
        </authorList>
    </citation>
    <scope>IDENTIFICATION</scope>
</reference>
<evidence type="ECO:0000313" key="2">
    <source>
        <dbReference type="Ensembl" id="ENSPTXP00000000480.1"/>
    </source>
</evidence>
<dbReference type="Pfam" id="PF15213">
    <property type="entry name" value="CDRT4"/>
    <property type="match status" value="1"/>
</dbReference>
<feature type="compositionally biased region" description="Polar residues" evidence="1">
    <location>
        <begin position="71"/>
        <end position="86"/>
    </location>
</feature>
<name>A0A670XW28_PSETE</name>
<feature type="region of interest" description="Disordered" evidence="1">
    <location>
        <begin position="62"/>
        <end position="98"/>
    </location>
</feature>
<dbReference type="AlphaFoldDB" id="A0A670XW28"/>
<dbReference type="Ensembl" id="ENSPTXT00000000495.1">
    <property type="protein sequence ID" value="ENSPTXP00000000480.1"/>
    <property type="gene ID" value="ENSPTXG00000000441.1"/>
</dbReference>
<reference evidence="2" key="1">
    <citation type="submission" date="2025-08" db="UniProtKB">
        <authorList>
            <consortium name="Ensembl"/>
        </authorList>
    </citation>
    <scope>IDENTIFICATION</scope>
</reference>
<dbReference type="Proteomes" id="UP000472273">
    <property type="component" value="Unplaced"/>
</dbReference>
<dbReference type="GeneTree" id="ENSGT01000000217495"/>
<keyword evidence="3" id="KW-1185">Reference proteome</keyword>
<proteinExistence type="predicted"/>
<dbReference type="OMA" id="FCWAQKD"/>
<evidence type="ECO:0000256" key="1">
    <source>
        <dbReference type="SAM" id="MobiDB-lite"/>
    </source>
</evidence>
<organism evidence="2 3">
    <name type="scientific">Pseudonaja textilis</name>
    <name type="common">Eastern brown snake</name>
    <dbReference type="NCBI Taxonomy" id="8673"/>
    <lineage>
        <taxon>Eukaryota</taxon>
        <taxon>Metazoa</taxon>
        <taxon>Chordata</taxon>
        <taxon>Craniata</taxon>
        <taxon>Vertebrata</taxon>
        <taxon>Euteleostomi</taxon>
        <taxon>Lepidosauria</taxon>
        <taxon>Squamata</taxon>
        <taxon>Bifurcata</taxon>
        <taxon>Unidentata</taxon>
        <taxon>Episquamata</taxon>
        <taxon>Toxicofera</taxon>
        <taxon>Serpentes</taxon>
        <taxon>Colubroidea</taxon>
        <taxon>Elapidae</taxon>
        <taxon>Hydrophiinae</taxon>
        <taxon>Pseudonaja</taxon>
    </lineage>
</organism>
<protein>
    <submittedName>
        <fullName evidence="2">Uncharacterized protein</fullName>
    </submittedName>
</protein>
<sequence length="164" mass="18201">MFFFFWVPDRSLKSGNIGIPSHLIHVCHWPAYTTYTSPMVKNFIEQDKSRTATLLKASHLSSLAQHRGKTSQDLQRKSSPGSQESEAAQPGPEESQLTATVSFCWAQKDSLGHRGGLGGQSSFLPKSNLVIFAKKRNPLRVLPMKLPDISQRGKNKESCCTKIS</sequence>